<proteinExistence type="predicted"/>
<dbReference type="AlphaFoldDB" id="A0A099KHM0"/>
<dbReference type="Pfam" id="PF11075">
    <property type="entry name" value="DUF2780"/>
    <property type="match status" value="1"/>
</dbReference>
<reference evidence="1 2" key="1">
    <citation type="submission" date="2014-08" db="EMBL/GenBank/DDBJ databases">
        <title>Genomic and Phenotypic Diversity of Colwellia psychrerythraea strains from Disparate Marine Basins.</title>
        <authorList>
            <person name="Techtmann S.M."/>
            <person name="Stelling S.C."/>
            <person name="Utturkar S.M."/>
            <person name="Alshibli N."/>
            <person name="Harris A."/>
            <person name="Brown S.D."/>
            <person name="Hazen T.C."/>
        </authorList>
    </citation>
    <scope>NUCLEOTIDE SEQUENCE [LARGE SCALE GENOMIC DNA]</scope>
    <source>
        <strain evidence="1 2">GAB14E</strain>
    </source>
</reference>
<comment type="caution">
    <text evidence="1">The sequence shown here is derived from an EMBL/GenBank/DDBJ whole genome shotgun (WGS) entry which is preliminary data.</text>
</comment>
<dbReference type="EMBL" id="JQEC01000054">
    <property type="protein sequence ID" value="KGJ89750.1"/>
    <property type="molecule type" value="Genomic_DNA"/>
</dbReference>
<evidence type="ECO:0008006" key="3">
    <source>
        <dbReference type="Google" id="ProtNLM"/>
    </source>
</evidence>
<evidence type="ECO:0000313" key="2">
    <source>
        <dbReference type="Proteomes" id="UP000029868"/>
    </source>
</evidence>
<dbReference type="PATRIC" id="fig|28229.3.peg.3842"/>
<sequence>MIKYAAKQLNLSKDTVSASFGSLLKVAKDNLNQDNFALISKSVPDAQNYLDKAPKVAKSSMSSLFSSAGAAGKKAEGLDYLNSAFKKLGVSSEQVPDLINSFSGYLDKSRYKEAAALLKQGLSFL</sequence>
<dbReference type="Proteomes" id="UP000029868">
    <property type="component" value="Unassembled WGS sequence"/>
</dbReference>
<organism evidence="1 2">
    <name type="scientific">Colwellia psychrerythraea</name>
    <name type="common">Vibrio psychroerythus</name>
    <dbReference type="NCBI Taxonomy" id="28229"/>
    <lineage>
        <taxon>Bacteria</taxon>
        <taxon>Pseudomonadati</taxon>
        <taxon>Pseudomonadota</taxon>
        <taxon>Gammaproteobacteria</taxon>
        <taxon>Alteromonadales</taxon>
        <taxon>Colwelliaceae</taxon>
        <taxon>Colwellia</taxon>
    </lineage>
</organism>
<name>A0A099KHM0_COLPS</name>
<protein>
    <recommendedName>
        <fullName evidence="3">DUF2780 domain-containing protein</fullName>
    </recommendedName>
</protein>
<accession>A0A099KHM0</accession>
<gene>
    <name evidence="1" type="ORF">GAB14E_3911</name>
</gene>
<dbReference type="InterPro" id="IPR021302">
    <property type="entry name" value="DUF2780_VcgC/VcgE"/>
</dbReference>
<evidence type="ECO:0000313" key="1">
    <source>
        <dbReference type="EMBL" id="KGJ89750.1"/>
    </source>
</evidence>